<dbReference type="AlphaFoldDB" id="A0A2K1FR80"/>
<dbReference type="GO" id="GO:0006352">
    <property type="term" value="P:DNA-templated transcription initiation"/>
    <property type="evidence" value="ECO:0007669"/>
    <property type="project" value="InterPro"/>
</dbReference>
<accession>A0A2K1FR80</accession>
<evidence type="ECO:0000259" key="1">
    <source>
        <dbReference type="Pfam" id="PF04545"/>
    </source>
</evidence>
<sequence length="618" mass="69581">MDRFALTEAYRALGVLGCSDALAKAGIRYPAEQMVAITNFVVVGLGESDVEGFPPQWNTEYVLKWSQGRLLDVAIHGKQGVTDLEQWHSLMLRSMTIIAWNPLREFGNLLSVRCGSEAFRRARARLRKRGFDPVMDLLLDLRDEFANERLPKALRAFDPARGTGHEAEWLASTFYRFALQALIADQTNKKQLFFLSAVATEPDNPETLLIRKEEERVKEALPAVLETLIPAEKTAIVMYFGGHGHEATLAEIGARIGMSEYRTRETVTSALAKLAVRLGVQGALDDEEYSFAQALFTEGMDPATAARSRNIPATNMRHRIINKFRNALRTRTSKPAADLMRNQDMSYEMASFLFRDVPHSDREAEQDAAHRYASERTDLLERLSRQKTMPKIRQNSDDGVLYVDLDGREFEMEHIIRSLDGKTIEELEHASVPLEWLLVGASPTRRADVPDDIYADHEALAQTRQRSWDAATFLYHRCIENFGSPLPESKDHTIERVLVSLIAISQAIESTLDAFPHDSGEARYVIRWRSGRNGGSEVPWGFWESMPDAPLLNLGELFLEKAQSAGGLPPEFAKRLVTELGESFRRETLLLPGFDQSGWETPTSIVLTYRLPTVDSLG</sequence>
<dbReference type="Proteomes" id="UP000236268">
    <property type="component" value="Unassembled WGS sequence"/>
</dbReference>
<dbReference type="SUPFAM" id="SSF88659">
    <property type="entry name" value="Sigma3 and sigma4 domains of RNA polymerase sigma factors"/>
    <property type="match status" value="1"/>
</dbReference>
<feature type="domain" description="RNA polymerase sigma-70 region 4" evidence="1">
    <location>
        <begin position="224"/>
        <end position="274"/>
    </location>
</feature>
<dbReference type="InterPro" id="IPR014284">
    <property type="entry name" value="RNA_pol_sigma-70_dom"/>
</dbReference>
<dbReference type="InterPro" id="IPR013324">
    <property type="entry name" value="RNA_pol_sigma_r3/r4-like"/>
</dbReference>
<dbReference type="Pfam" id="PF04545">
    <property type="entry name" value="Sigma70_r4"/>
    <property type="match status" value="1"/>
</dbReference>
<geneLocation type="plasmid" evidence="2">
    <name>p44unnamed</name>
</geneLocation>
<evidence type="ECO:0000313" key="3">
    <source>
        <dbReference type="Proteomes" id="UP000236268"/>
    </source>
</evidence>
<gene>
    <name evidence="2" type="ORF">C1S70_31030</name>
</gene>
<dbReference type="GO" id="GO:0003700">
    <property type="term" value="F:DNA-binding transcription factor activity"/>
    <property type="evidence" value="ECO:0007669"/>
    <property type="project" value="InterPro"/>
</dbReference>
<dbReference type="RefSeq" id="WP_103041666.1">
    <property type="nucleotide sequence ID" value="NZ_POWG01000064.1"/>
</dbReference>
<proteinExistence type="predicted"/>
<evidence type="ECO:0000313" key="2">
    <source>
        <dbReference type="EMBL" id="PNQ95041.1"/>
    </source>
</evidence>
<comment type="caution">
    <text evidence="2">The sequence shown here is derived from an EMBL/GenBank/DDBJ whole genome shotgun (WGS) entry which is preliminary data.</text>
</comment>
<protein>
    <recommendedName>
        <fullName evidence="1">RNA polymerase sigma-70 region 4 domain-containing protein</fullName>
    </recommendedName>
</protein>
<reference evidence="2 3" key="1">
    <citation type="submission" date="2018-01" db="EMBL/GenBank/DDBJ databases">
        <title>Whole genome sequence of Azospirillum brasilense REC3 isolated from strawberry roots.</title>
        <authorList>
            <person name="Fontana C.A."/>
            <person name="Salazar S.M."/>
            <person name="Bassi D."/>
            <person name="Puglisi E."/>
            <person name="Lovaisa N.C."/>
            <person name="Toffoli L.M."/>
            <person name="Pedraza R."/>
            <person name="Cocconcelli P.S."/>
        </authorList>
    </citation>
    <scope>NUCLEOTIDE SEQUENCE [LARGE SCALE GENOMIC DNA]</scope>
    <source>
        <strain evidence="2 3">REC3</strain>
        <plasmid evidence="2">p44unnamed</plasmid>
    </source>
</reference>
<organism evidence="2 3">
    <name type="scientific">Azospirillum argentinense</name>
    <dbReference type="NCBI Taxonomy" id="2970906"/>
    <lineage>
        <taxon>Bacteria</taxon>
        <taxon>Pseudomonadati</taxon>
        <taxon>Pseudomonadota</taxon>
        <taxon>Alphaproteobacteria</taxon>
        <taxon>Rhodospirillales</taxon>
        <taxon>Azospirillaceae</taxon>
        <taxon>Azospirillum</taxon>
    </lineage>
</organism>
<dbReference type="NCBIfam" id="TIGR02937">
    <property type="entry name" value="sigma70-ECF"/>
    <property type="match status" value="1"/>
</dbReference>
<name>A0A2K1FR80_9PROT</name>
<keyword evidence="2" id="KW-0614">Plasmid</keyword>
<dbReference type="Gene3D" id="1.20.140.160">
    <property type="match status" value="1"/>
</dbReference>
<dbReference type="InterPro" id="IPR007630">
    <property type="entry name" value="RNA_pol_sigma70_r4"/>
</dbReference>
<dbReference type="EMBL" id="POWG01000064">
    <property type="protein sequence ID" value="PNQ95041.1"/>
    <property type="molecule type" value="Genomic_DNA"/>
</dbReference>